<evidence type="ECO:0000313" key="2">
    <source>
        <dbReference type="EMBL" id="ONK78844.1"/>
    </source>
</evidence>
<dbReference type="Proteomes" id="UP000243459">
    <property type="component" value="Chromosome 1"/>
</dbReference>
<reference evidence="3" key="1">
    <citation type="journal article" date="2017" name="Nat. Commun.">
        <title>The asparagus genome sheds light on the origin and evolution of a young Y chromosome.</title>
        <authorList>
            <person name="Harkess A."/>
            <person name="Zhou J."/>
            <person name="Xu C."/>
            <person name="Bowers J.E."/>
            <person name="Van der Hulst R."/>
            <person name="Ayyampalayam S."/>
            <person name="Mercati F."/>
            <person name="Riccardi P."/>
            <person name="McKain M.R."/>
            <person name="Kakrana A."/>
            <person name="Tang H."/>
            <person name="Ray J."/>
            <person name="Groenendijk J."/>
            <person name="Arikit S."/>
            <person name="Mathioni S.M."/>
            <person name="Nakano M."/>
            <person name="Shan H."/>
            <person name="Telgmann-Rauber A."/>
            <person name="Kanno A."/>
            <person name="Yue Z."/>
            <person name="Chen H."/>
            <person name="Li W."/>
            <person name="Chen Y."/>
            <person name="Xu X."/>
            <person name="Zhang Y."/>
            <person name="Luo S."/>
            <person name="Chen H."/>
            <person name="Gao J."/>
            <person name="Mao Z."/>
            <person name="Pires J.C."/>
            <person name="Luo M."/>
            <person name="Kudrna D."/>
            <person name="Wing R.A."/>
            <person name="Meyers B.C."/>
            <person name="Yi K."/>
            <person name="Kong H."/>
            <person name="Lavrijsen P."/>
            <person name="Sunseri F."/>
            <person name="Falavigna A."/>
            <person name="Ye Y."/>
            <person name="Leebens-Mack J.H."/>
            <person name="Chen G."/>
        </authorList>
    </citation>
    <scope>NUCLEOTIDE SEQUENCE [LARGE SCALE GENOMIC DNA]</scope>
    <source>
        <strain evidence="3">cv. DH0086</strain>
    </source>
</reference>
<evidence type="ECO:0000256" key="1">
    <source>
        <dbReference type="SAM" id="Phobius"/>
    </source>
</evidence>
<dbReference type="AlphaFoldDB" id="A0A5P1FL77"/>
<feature type="transmembrane region" description="Helical" evidence="1">
    <location>
        <begin position="112"/>
        <end position="134"/>
    </location>
</feature>
<dbReference type="EMBL" id="CM007381">
    <property type="protein sequence ID" value="ONK78844.1"/>
    <property type="molecule type" value="Genomic_DNA"/>
</dbReference>
<accession>A0A5P1FL77</accession>
<protein>
    <recommendedName>
        <fullName evidence="4">Ubiquitin-like domain-containing protein</fullName>
    </recommendedName>
</protein>
<sequence>MEFVGVGKKRRTINQSGFPQYSAVGVLGFLRLGLKPRGLTPKGLHTLKTLHMPTSKQLAGDKTVNEYNIEGGSVLHLVLLLSGVARNHSSGSHPPLLRELRRALRRVPKSRVLAKGGTGLLGSMLSVVAMTSLANFL</sequence>
<keyword evidence="1" id="KW-0812">Transmembrane</keyword>
<evidence type="ECO:0000313" key="3">
    <source>
        <dbReference type="Proteomes" id="UP000243459"/>
    </source>
</evidence>
<name>A0A5P1FL77_ASPOF</name>
<organism evidence="2 3">
    <name type="scientific">Asparagus officinalis</name>
    <name type="common">Garden asparagus</name>
    <dbReference type="NCBI Taxonomy" id="4686"/>
    <lineage>
        <taxon>Eukaryota</taxon>
        <taxon>Viridiplantae</taxon>
        <taxon>Streptophyta</taxon>
        <taxon>Embryophyta</taxon>
        <taxon>Tracheophyta</taxon>
        <taxon>Spermatophyta</taxon>
        <taxon>Magnoliopsida</taxon>
        <taxon>Liliopsida</taxon>
        <taxon>Asparagales</taxon>
        <taxon>Asparagaceae</taxon>
        <taxon>Asparagoideae</taxon>
        <taxon>Asparagus</taxon>
    </lineage>
</organism>
<dbReference type="Gene3D" id="3.10.20.90">
    <property type="entry name" value="Phosphatidylinositol 3-kinase Catalytic Subunit, Chain A, domain 1"/>
    <property type="match status" value="1"/>
</dbReference>
<keyword evidence="3" id="KW-1185">Reference proteome</keyword>
<dbReference type="Gramene" id="ONK78844">
    <property type="protein sequence ID" value="ONK78844"/>
    <property type="gene ID" value="A4U43_C01F150"/>
</dbReference>
<keyword evidence="1" id="KW-1133">Transmembrane helix</keyword>
<keyword evidence="1" id="KW-0472">Membrane</keyword>
<evidence type="ECO:0008006" key="4">
    <source>
        <dbReference type="Google" id="ProtNLM"/>
    </source>
</evidence>
<gene>
    <name evidence="2" type="ORF">A4U43_C01F150</name>
</gene>
<proteinExistence type="predicted"/>